<comment type="function">
    <text evidence="2 9">Catalyzes a trans-dehydration via an enolate intermediate.</text>
</comment>
<dbReference type="NCBIfam" id="NF003805">
    <property type="entry name" value="PRK05395.1-2"/>
    <property type="match status" value="1"/>
</dbReference>
<evidence type="ECO:0000256" key="8">
    <source>
        <dbReference type="ARBA" id="ARBA00023239"/>
    </source>
</evidence>
<comment type="similarity">
    <text evidence="4 9">Belongs to the type-II 3-dehydroquinase family.</text>
</comment>
<reference evidence="10 11" key="1">
    <citation type="submission" date="2022-01" db="EMBL/GenBank/DDBJ databases">
        <title>Octadecabacter sp. nov., isolated from a marine alga.</title>
        <authorList>
            <person name="Jin M.S."/>
            <person name="Kim H.M."/>
            <person name="Han D.M."/>
            <person name="Jung J.J."/>
            <person name="Jeon C.O."/>
        </authorList>
    </citation>
    <scope>NUCLEOTIDE SEQUENCE [LARGE SCALE GENOMIC DNA]</scope>
    <source>
        <strain evidence="10 11">G9-8</strain>
    </source>
</reference>
<keyword evidence="9" id="KW-0028">Amino-acid biosynthesis</keyword>
<gene>
    <name evidence="9 10" type="primary">aroQ</name>
    <name evidence="10" type="ORF">L0664_09975</name>
</gene>
<dbReference type="PIRSF" id="PIRSF001399">
    <property type="entry name" value="DHquinase_II"/>
    <property type="match status" value="1"/>
</dbReference>
<dbReference type="InterPro" id="IPR036441">
    <property type="entry name" value="DHquinase_II_sf"/>
</dbReference>
<comment type="caution">
    <text evidence="10">The sequence shown here is derived from an EMBL/GenBank/DDBJ whole genome shotgun (WGS) entry which is preliminary data.</text>
</comment>
<dbReference type="Proteomes" id="UP001200557">
    <property type="component" value="Unassembled WGS sequence"/>
</dbReference>
<feature type="binding site" evidence="9">
    <location>
        <position position="87"/>
    </location>
    <ligand>
        <name>substrate</name>
    </ligand>
</feature>
<dbReference type="NCBIfam" id="TIGR01088">
    <property type="entry name" value="aroQ"/>
    <property type="match status" value="1"/>
</dbReference>
<dbReference type="PROSITE" id="PS01029">
    <property type="entry name" value="DEHYDROQUINASE_II"/>
    <property type="match status" value="1"/>
</dbReference>
<evidence type="ECO:0000256" key="4">
    <source>
        <dbReference type="ARBA" id="ARBA00011037"/>
    </source>
</evidence>
<protein>
    <recommendedName>
        <fullName evidence="6 9">3-dehydroquinate dehydratase</fullName>
        <shortName evidence="9">3-dehydroquinase</shortName>
        <ecNumber evidence="6 9">4.2.1.10</ecNumber>
    </recommendedName>
    <alternativeName>
        <fullName evidence="9">Type II DHQase</fullName>
    </alternativeName>
</protein>
<name>A0ABS9CX15_9RHOB</name>
<dbReference type="SUPFAM" id="SSF52304">
    <property type="entry name" value="Type II 3-dehydroquinate dehydratase"/>
    <property type="match status" value="1"/>
</dbReference>
<comment type="catalytic activity">
    <reaction evidence="1 9">
        <text>3-dehydroquinate = 3-dehydroshikimate + H2O</text>
        <dbReference type="Rhea" id="RHEA:21096"/>
        <dbReference type="ChEBI" id="CHEBI:15377"/>
        <dbReference type="ChEBI" id="CHEBI:16630"/>
        <dbReference type="ChEBI" id="CHEBI:32364"/>
        <dbReference type="EC" id="4.2.1.10"/>
    </reaction>
</comment>
<keyword evidence="11" id="KW-1185">Reference proteome</keyword>
<feature type="active site" description="Proton acceptor" evidence="9">
    <location>
        <position position="23"/>
    </location>
</feature>
<feature type="binding site" evidence="9">
    <location>
        <position position="80"/>
    </location>
    <ligand>
        <name>substrate</name>
    </ligand>
</feature>
<evidence type="ECO:0000313" key="10">
    <source>
        <dbReference type="EMBL" id="MCF2871389.1"/>
    </source>
</evidence>
<evidence type="ECO:0000256" key="5">
    <source>
        <dbReference type="ARBA" id="ARBA00011193"/>
    </source>
</evidence>
<proteinExistence type="inferred from homology"/>
<dbReference type="PANTHER" id="PTHR21272">
    <property type="entry name" value="CATABOLIC 3-DEHYDROQUINASE"/>
    <property type="match status" value="1"/>
</dbReference>
<evidence type="ECO:0000256" key="3">
    <source>
        <dbReference type="ARBA" id="ARBA00004902"/>
    </source>
</evidence>
<keyword evidence="8 9" id="KW-0456">Lyase</keyword>
<dbReference type="PANTHER" id="PTHR21272:SF3">
    <property type="entry name" value="CATABOLIC 3-DEHYDROQUINASE"/>
    <property type="match status" value="1"/>
</dbReference>
<dbReference type="EC" id="4.2.1.10" evidence="6 9"/>
<dbReference type="CDD" id="cd00466">
    <property type="entry name" value="DHQase_II"/>
    <property type="match status" value="1"/>
</dbReference>
<dbReference type="InterPro" id="IPR018509">
    <property type="entry name" value="DHquinase_II_CS"/>
</dbReference>
<feature type="binding site" evidence="9">
    <location>
        <begin position="101"/>
        <end position="102"/>
    </location>
    <ligand>
        <name>substrate</name>
    </ligand>
</feature>
<dbReference type="EMBL" id="JAKGAQ010000002">
    <property type="protein sequence ID" value="MCF2871389.1"/>
    <property type="molecule type" value="Genomic_DNA"/>
</dbReference>
<dbReference type="InterPro" id="IPR001874">
    <property type="entry name" value="DHquinase_II"/>
</dbReference>
<evidence type="ECO:0000256" key="1">
    <source>
        <dbReference type="ARBA" id="ARBA00001864"/>
    </source>
</evidence>
<dbReference type="RefSeq" id="WP_235225651.1">
    <property type="nucleotide sequence ID" value="NZ_JAKGAQ010000002.1"/>
</dbReference>
<evidence type="ECO:0000256" key="7">
    <source>
        <dbReference type="ARBA" id="ARBA00023141"/>
    </source>
</evidence>
<evidence type="ECO:0000256" key="6">
    <source>
        <dbReference type="ARBA" id="ARBA00012060"/>
    </source>
</evidence>
<dbReference type="HAMAP" id="MF_00169">
    <property type="entry name" value="AroQ"/>
    <property type="match status" value="1"/>
</dbReference>
<feature type="binding site" evidence="9">
    <location>
        <position position="111"/>
    </location>
    <ligand>
        <name>substrate</name>
    </ligand>
</feature>
<sequence length="144" mass="15440">MTKILLINGPNLNLLGQRQPEIYGSETLDDVVAGCVALGSDLGFDVEGRQSNHEGVIVDWIQEARGVAAGIVINPGALSHTSVAILDALNAFEGPVMEVHISNIHKRERFRHHSYVSGRAEGVIAGLGTEGYGFALRRLKTLLA</sequence>
<dbReference type="GO" id="GO:0003855">
    <property type="term" value="F:3-dehydroquinate dehydratase activity"/>
    <property type="evidence" value="ECO:0007669"/>
    <property type="project" value="UniProtKB-EC"/>
</dbReference>
<comment type="subunit">
    <text evidence="5 9">Homododecamer.</text>
</comment>
<evidence type="ECO:0000256" key="9">
    <source>
        <dbReference type="HAMAP-Rule" id="MF_00169"/>
    </source>
</evidence>
<organism evidence="10 11">
    <name type="scientific">Octadecabacter dasysiphoniae</name>
    <dbReference type="NCBI Taxonomy" id="2909341"/>
    <lineage>
        <taxon>Bacteria</taxon>
        <taxon>Pseudomonadati</taxon>
        <taxon>Pseudomonadota</taxon>
        <taxon>Alphaproteobacteria</taxon>
        <taxon>Rhodobacterales</taxon>
        <taxon>Roseobacteraceae</taxon>
        <taxon>Octadecabacter</taxon>
    </lineage>
</organism>
<feature type="binding site" evidence="9">
    <location>
        <position position="74"/>
    </location>
    <ligand>
        <name>substrate</name>
    </ligand>
</feature>
<accession>A0ABS9CX15</accession>
<keyword evidence="7 9" id="KW-0057">Aromatic amino acid biosynthesis</keyword>
<evidence type="ECO:0000313" key="11">
    <source>
        <dbReference type="Proteomes" id="UP001200557"/>
    </source>
</evidence>
<comment type="pathway">
    <text evidence="3 9">Metabolic intermediate biosynthesis; chorismate biosynthesis; chorismate from D-erythrose 4-phosphate and phosphoenolpyruvate: step 3/7.</text>
</comment>
<dbReference type="NCBIfam" id="NF003806">
    <property type="entry name" value="PRK05395.1-3"/>
    <property type="match status" value="1"/>
</dbReference>
<dbReference type="Pfam" id="PF01220">
    <property type="entry name" value="DHquinase_II"/>
    <property type="match status" value="1"/>
</dbReference>
<dbReference type="NCBIfam" id="NF003807">
    <property type="entry name" value="PRK05395.1-4"/>
    <property type="match status" value="1"/>
</dbReference>
<feature type="site" description="Transition state stabilizer" evidence="9">
    <location>
        <position position="18"/>
    </location>
</feature>
<evidence type="ECO:0000256" key="2">
    <source>
        <dbReference type="ARBA" id="ARBA00003924"/>
    </source>
</evidence>
<dbReference type="Gene3D" id="3.40.50.9100">
    <property type="entry name" value="Dehydroquinase, class II"/>
    <property type="match status" value="1"/>
</dbReference>
<feature type="active site" description="Proton donor" evidence="9">
    <location>
        <position position="100"/>
    </location>
</feature>